<dbReference type="AlphaFoldDB" id="A0A0S3RQX9"/>
<organism evidence="2 3">
    <name type="scientific">Vigna angularis var. angularis</name>
    <dbReference type="NCBI Taxonomy" id="157739"/>
    <lineage>
        <taxon>Eukaryota</taxon>
        <taxon>Viridiplantae</taxon>
        <taxon>Streptophyta</taxon>
        <taxon>Embryophyta</taxon>
        <taxon>Tracheophyta</taxon>
        <taxon>Spermatophyta</taxon>
        <taxon>Magnoliopsida</taxon>
        <taxon>eudicotyledons</taxon>
        <taxon>Gunneridae</taxon>
        <taxon>Pentapetalae</taxon>
        <taxon>rosids</taxon>
        <taxon>fabids</taxon>
        <taxon>Fabales</taxon>
        <taxon>Fabaceae</taxon>
        <taxon>Papilionoideae</taxon>
        <taxon>50 kb inversion clade</taxon>
        <taxon>NPAAA clade</taxon>
        <taxon>indigoferoid/millettioid clade</taxon>
        <taxon>Phaseoleae</taxon>
        <taxon>Vigna</taxon>
    </lineage>
</organism>
<feature type="region of interest" description="Disordered" evidence="1">
    <location>
        <begin position="299"/>
        <end position="331"/>
    </location>
</feature>
<dbReference type="EMBL" id="AP015036">
    <property type="protein sequence ID" value="BAT82847.1"/>
    <property type="molecule type" value="Genomic_DNA"/>
</dbReference>
<keyword evidence="3" id="KW-1185">Reference proteome</keyword>
<feature type="compositionally biased region" description="Polar residues" evidence="1">
    <location>
        <begin position="303"/>
        <end position="331"/>
    </location>
</feature>
<dbReference type="Proteomes" id="UP000291084">
    <property type="component" value="Chromosome 3"/>
</dbReference>
<accession>A0A0S3RQX9</accession>
<gene>
    <name evidence="2" type="primary">Vigan.03G291600</name>
    <name evidence="2" type="ORF">VIGAN_03291600</name>
</gene>
<dbReference type="PANTHER" id="PTHR34792">
    <property type="entry name" value="OS02G0121500 PROTEIN"/>
    <property type="match status" value="1"/>
</dbReference>
<evidence type="ECO:0000256" key="1">
    <source>
        <dbReference type="SAM" id="MobiDB-lite"/>
    </source>
</evidence>
<feature type="region of interest" description="Disordered" evidence="1">
    <location>
        <begin position="1"/>
        <end position="26"/>
    </location>
</feature>
<name>A0A0S3RQX9_PHAAN</name>
<evidence type="ECO:0000313" key="2">
    <source>
        <dbReference type="EMBL" id="BAT82847.1"/>
    </source>
</evidence>
<evidence type="ECO:0000313" key="3">
    <source>
        <dbReference type="Proteomes" id="UP000291084"/>
    </source>
</evidence>
<dbReference type="OrthoDB" id="778649at2759"/>
<sequence>MDKARNVRRGSSVFSSTNKRRHKHKHKHNLLAVFSRGDLRFSEKLKKEKVRSLSAVGTASTSFQMSCHVSQQQQQQQTRDSSSALIATTKRFKLHRNFFNDCNGASVPRKLRSATKKRGRESMLLDSEKVKNKVDGIESLKKDSVKKSKVSVVTKTSVGCVCQFQNLTLLLCWFNFSAFSVPSPFAWNFMLLQKQGIRRQWTPREVVSGPITKDEEEVAETLYALAGMFPDNGSNHNNKELEGESLPDNSSVLQNLEDNASAALALEDSILASATIQGASAYGHESSPLEASKKSCLNEDVGQEQQQPAFPESTTPLMPSHGTSRTINNQNMPSVIVKSENGNRVALHDSELSLAMGLNMPRQSRISQVERKPHVEFEAREVDCKQQHMIKEQKGNEGLALWPGLSPLAPTSQAYLQSSAIKAPDWLEAAIRASKLDLMETSACSSSGRVFIPKRSWKKCAAHIHISHIIKSLEMPKRQVIKETRLFDCHQPRAHEGSKRGVLLQAHSLNGMKNGVTSTVTNPNESKNIILQQQCHYREISQSAPTPVVYGPQKQNFNFLSLSAGSNGLKADNNNNNNKIGSRLEPLSKLQMPYFQSLAQQHGVVMPIPVAQSQYASTSFLDQLSVAGPQVRLQQPHYFGNPLCGTNYSSTLSHKPDHRSFWGLQQAEQSRSTVNFNIMRTQFPNWQSARHDSSAMNPCSQAILPCSSASQDTLGSKISSIPAQQKQLLAPFQDKWTRPSSSPFII</sequence>
<protein>
    <submittedName>
        <fullName evidence="2">Uncharacterized protein</fullName>
    </submittedName>
</protein>
<dbReference type="InterPro" id="IPR040305">
    <property type="entry name" value="At1g75730-like"/>
</dbReference>
<dbReference type="PANTHER" id="PTHR34792:SF3">
    <property type="match status" value="1"/>
</dbReference>
<proteinExistence type="predicted"/>
<reference evidence="2 3" key="1">
    <citation type="journal article" date="2015" name="Sci. Rep.">
        <title>The power of single molecule real-time sequencing technology in the de novo assembly of a eukaryotic genome.</title>
        <authorList>
            <person name="Sakai H."/>
            <person name="Naito K."/>
            <person name="Ogiso-Tanaka E."/>
            <person name="Takahashi Y."/>
            <person name="Iseki K."/>
            <person name="Muto C."/>
            <person name="Satou K."/>
            <person name="Teruya K."/>
            <person name="Shiroma A."/>
            <person name="Shimoji M."/>
            <person name="Hirano T."/>
            <person name="Itoh T."/>
            <person name="Kaga A."/>
            <person name="Tomooka N."/>
        </authorList>
    </citation>
    <scope>NUCLEOTIDE SEQUENCE [LARGE SCALE GENOMIC DNA]</scope>
    <source>
        <strain evidence="3">cv. Shumari</strain>
    </source>
</reference>